<organism evidence="1">
    <name type="scientific">Anguilla anguilla</name>
    <name type="common">European freshwater eel</name>
    <name type="synonym">Muraena anguilla</name>
    <dbReference type="NCBI Taxonomy" id="7936"/>
    <lineage>
        <taxon>Eukaryota</taxon>
        <taxon>Metazoa</taxon>
        <taxon>Chordata</taxon>
        <taxon>Craniata</taxon>
        <taxon>Vertebrata</taxon>
        <taxon>Euteleostomi</taxon>
        <taxon>Actinopterygii</taxon>
        <taxon>Neopterygii</taxon>
        <taxon>Teleostei</taxon>
        <taxon>Anguilliformes</taxon>
        <taxon>Anguillidae</taxon>
        <taxon>Anguilla</taxon>
    </lineage>
</organism>
<reference evidence="1" key="1">
    <citation type="submission" date="2014-11" db="EMBL/GenBank/DDBJ databases">
        <authorList>
            <person name="Amaro Gonzalez C."/>
        </authorList>
    </citation>
    <scope>NUCLEOTIDE SEQUENCE</scope>
</reference>
<name>A0A0E9R1C7_ANGAN</name>
<sequence length="20" mass="2458">MAYVLFRIIFVHDPYAIFQN</sequence>
<dbReference type="EMBL" id="GBXM01086015">
    <property type="protein sequence ID" value="JAH22562.1"/>
    <property type="molecule type" value="Transcribed_RNA"/>
</dbReference>
<protein>
    <submittedName>
        <fullName evidence="1">Uncharacterized protein</fullName>
    </submittedName>
</protein>
<accession>A0A0E9R1C7</accession>
<dbReference type="AlphaFoldDB" id="A0A0E9R1C7"/>
<proteinExistence type="predicted"/>
<evidence type="ECO:0000313" key="1">
    <source>
        <dbReference type="EMBL" id="JAH22562.1"/>
    </source>
</evidence>
<reference evidence="1" key="2">
    <citation type="journal article" date="2015" name="Fish Shellfish Immunol.">
        <title>Early steps in the European eel (Anguilla anguilla)-Vibrio vulnificus interaction in the gills: Role of the RtxA13 toxin.</title>
        <authorList>
            <person name="Callol A."/>
            <person name="Pajuelo D."/>
            <person name="Ebbesson L."/>
            <person name="Teles M."/>
            <person name="MacKenzie S."/>
            <person name="Amaro C."/>
        </authorList>
    </citation>
    <scope>NUCLEOTIDE SEQUENCE</scope>
</reference>